<dbReference type="Proteomes" id="UP000616595">
    <property type="component" value="Unassembled WGS sequence"/>
</dbReference>
<name>A0A923HYH7_9FIRM</name>
<reference evidence="1" key="2">
    <citation type="submission" date="2020-10" db="EMBL/GenBank/DDBJ databases">
        <title>Comparative genomics of the Acetobacterium genus.</title>
        <authorList>
            <person name="Marshall C."/>
            <person name="May H."/>
            <person name="Norman S."/>
        </authorList>
    </citation>
    <scope>NUCLEOTIDE SEQUENCE</scope>
    <source>
        <strain evidence="1">DER-2019</strain>
    </source>
</reference>
<dbReference type="AlphaFoldDB" id="A0A923HYH7"/>
<dbReference type="RefSeq" id="WP_148568478.1">
    <property type="nucleotide sequence ID" value="NZ_RXYA01000018.1"/>
</dbReference>
<proteinExistence type="predicted"/>
<keyword evidence="2" id="KW-1185">Reference proteome</keyword>
<evidence type="ECO:0000313" key="2">
    <source>
        <dbReference type="Proteomes" id="UP000616595"/>
    </source>
</evidence>
<evidence type="ECO:0000313" key="1">
    <source>
        <dbReference type="EMBL" id="MBC3889482.1"/>
    </source>
</evidence>
<organism evidence="1 2">
    <name type="scientific">Acetobacterium paludosum</name>
    <dbReference type="NCBI Taxonomy" id="52693"/>
    <lineage>
        <taxon>Bacteria</taxon>
        <taxon>Bacillati</taxon>
        <taxon>Bacillota</taxon>
        <taxon>Clostridia</taxon>
        <taxon>Eubacteriales</taxon>
        <taxon>Eubacteriaceae</taxon>
        <taxon>Acetobacterium</taxon>
    </lineage>
</organism>
<sequence>MSAKIKKYTWDFNPDAEVWHNNTFDTVEECIEDAKAAVEDENSEFEEKHDVIYIAETRQYIPTVDSGAIEDMFATMADIASDEYGELGSEWEPYDYRKTDEVEELRVSIDAVVMAWLKKHDRYPDFYGLDNIEEYPLEAQS</sequence>
<accession>A0A923HYH7</accession>
<comment type="caution">
    <text evidence="1">The sequence shown here is derived from an EMBL/GenBank/DDBJ whole genome shotgun (WGS) entry which is preliminary data.</text>
</comment>
<dbReference type="EMBL" id="WJBD01000019">
    <property type="protein sequence ID" value="MBC3889482.1"/>
    <property type="molecule type" value="Genomic_DNA"/>
</dbReference>
<gene>
    <name evidence="1" type="ORF">GH810_14295</name>
</gene>
<protein>
    <submittedName>
        <fullName evidence="1">Uncharacterized protein</fullName>
    </submittedName>
</protein>
<reference evidence="1" key="1">
    <citation type="submission" date="2019-10" db="EMBL/GenBank/DDBJ databases">
        <authorList>
            <person name="Ross D.E."/>
            <person name="Gulliver D."/>
        </authorList>
    </citation>
    <scope>NUCLEOTIDE SEQUENCE</scope>
    <source>
        <strain evidence="1">DER-2019</strain>
    </source>
</reference>
<dbReference type="OrthoDB" id="1955360at2"/>